<dbReference type="Proteomes" id="UP000266861">
    <property type="component" value="Unassembled WGS sequence"/>
</dbReference>
<organism evidence="1 2">
    <name type="scientific">Diversispora epigaea</name>
    <dbReference type="NCBI Taxonomy" id="1348612"/>
    <lineage>
        <taxon>Eukaryota</taxon>
        <taxon>Fungi</taxon>
        <taxon>Fungi incertae sedis</taxon>
        <taxon>Mucoromycota</taxon>
        <taxon>Glomeromycotina</taxon>
        <taxon>Glomeromycetes</taxon>
        <taxon>Diversisporales</taxon>
        <taxon>Diversisporaceae</taxon>
        <taxon>Diversispora</taxon>
    </lineage>
</organism>
<keyword evidence="2" id="KW-1185">Reference proteome</keyword>
<proteinExistence type="predicted"/>
<protein>
    <submittedName>
        <fullName evidence="1">Uncharacterized protein</fullName>
    </submittedName>
</protein>
<gene>
    <name evidence="1" type="ORF">Glove_232g88</name>
</gene>
<accession>A0A397IIZ6</accession>
<evidence type="ECO:0000313" key="2">
    <source>
        <dbReference type="Proteomes" id="UP000266861"/>
    </source>
</evidence>
<sequence length="119" mass="14058">MPIFIKFIRKFCNPVVLILKRNSTKLWKIFIGKIGKFGHLDYLNWLNISKLIYQQLGFLVKLKFSQIYRTSYQVKNFEGFCNSIISKHPNTFFGSKNILSLPEYALISTLKDKKKFLED</sequence>
<reference evidence="1 2" key="1">
    <citation type="submission" date="2018-08" db="EMBL/GenBank/DDBJ databases">
        <title>Genome and evolution of the arbuscular mycorrhizal fungus Diversispora epigaea (formerly Glomus versiforme) and its bacterial endosymbionts.</title>
        <authorList>
            <person name="Sun X."/>
            <person name="Fei Z."/>
            <person name="Harrison M."/>
        </authorList>
    </citation>
    <scope>NUCLEOTIDE SEQUENCE [LARGE SCALE GENOMIC DNA]</scope>
    <source>
        <strain evidence="1 2">IT104</strain>
    </source>
</reference>
<dbReference type="AlphaFoldDB" id="A0A397IIZ6"/>
<evidence type="ECO:0000313" key="1">
    <source>
        <dbReference type="EMBL" id="RHZ73214.1"/>
    </source>
</evidence>
<comment type="caution">
    <text evidence="1">The sequence shown here is derived from an EMBL/GenBank/DDBJ whole genome shotgun (WGS) entry which is preliminary data.</text>
</comment>
<dbReference type="EMBL" id="PQFF01000215">
    <property type="protein sequence ID" value="RHZ73214.1"/>
    <property type="molecule type" value="Genomic_DNA"/>
</dbReference>
<name>A0A397IIZ6_9GLOM</name>